<dbReference type="Gene3D" id="3.90.120.10">
    <property type="entry name" value="DNA Methylase, subunit A, domain 2"/>
    <property type="match status" value="1"/>
</dbReference>
<dbReference type="GO" id="GO:0003886">
    <property type="term" value="F:DNA (cytosine-5-)-methyltransferase activity"/>
    <property type="evidence" value="ECO:0007669"/>
    <property type="project" value="UniProtKB-EC"/>
</dbReference>
<evidence type="ECO:0000256" key="6">
    <source>
        <dbReference type="PROSITE-ProRule" id="PRU01016"/>
    </source>
</evidence>
<keyword evidence="4 6" id="KW-0949">S-adenosyl-L-methionine</keyword>
<evidence type="ECO:0000313" key="8">
    <source>
        <dbReference type="Proteomes" id="UP000469523"/>
    </source>
</evidence>
<keyword evidence="3 6" id="KW-0808">Transferase</keyword>
<name>A0A6N7XVU4_9FIRM</name>
<dbReference type="GO" id="GO:0044027">
    <property type="term" value="P:negative regulation of gene expression via chromosomal CpG island methylation"/>
    <property type="evidence" value="ECO:0007669"/>
    <property type="project" value="TreeGrafter"/>
</dbReference>
<keyword evidence="2 6" id="KW-0489">Methyltransferase</keyword>
<evidence type="ECO:0000313" key="7">
    <source>
        <dbReference type="EMBL" id="MSU01907.1"/>
    </source>
</evidence>
<protein>
    <recommendedName>
        <fullName evidence="1">DNA (cytosine-5-)-methyltransferase</fullName>
        <ecNumber evidence="1">2.1.1.37</ecNumber>
    </recommendedName>
</protein>
<dbReference type="PROSITE" id="PS51679">
    <property type="entry name" value="SAM_MT_C5"/>
    <property type="match status" value="1"/>
</dbReference>
<dbReference type="InterPro" id="IPR029063">
    <property type="entry name" value="SAM-dependent_MTases_sf"/>
</dbReference>
<proteinExistence type="inferred from homology"/>
<keyword evidence="8" id="KW-1185">Reference proteome</keyword>
<dbReference type="InterPro" id="IPR050390">
    <property type="entry name" value="C5-Methyltransferase"/>
</dbReference>
<dbReference type="SUPFAM" id="SSF53335">
    <property type="entry name" value="S-adenosyl-L-methionine-dependent methyltransferases"/>
    <property type="match status" value="1"/>
</dbReference>
<evidence type="ECO:0000256" key="2">
    <source>
        <dbReference type="ARBA" id="ARBA00022603"/>
    </source>
</evidence>
<evidence type="ECO:0000256" key="5">
    <source>
        <dbReference type="ARBA" id="ARBA00022747"/>
    </source>
</evidence>
<dbReference type="RefSeq" id="WP_154440413.1">
    <property type="nucleotide sequence ID" value="NZ_VUNQ01000021.1"/>
</dbReference>
<organism evidence="7 8">
    <name type="scientific">Tissierella pigra</name>
    <dbReference type="NCBI Taxonomy" id="2607614"/>
    <lineage>
        <taxon>Bacteria</taxon>
        <taxon>Bacillati</taxon>
        <taxon>Bacillota</taxon>
        <taxon>Tissierellia</taxon>
        <taxon>Tissierellales</taxon>
        <taxon>Tissierellaceae</taxon>
        <taxon>Tissierella</taxon>
    </lineage>
</organism>
<evidence type="ECO:0000256" key="1">
    <source>
        <dbReference type="ARBA" id="ARBA00011975"/>
    </source>
</evidence>
<dbReference type="EC" id="2.1.1.37" evidence="1"/>
<dbReference type="GO" id="GO:0003677">
    <property type="term" value="F:DNA binding"/>
    <property type="evidence" value="ECO:0007669"/>
    <property type="project" value="TreeGrafter"/>
</dbReference>
<accession>A0A6N7XVU4</accession>
<gene>
    <name evidence="7" type="ORF">FYJ83_10545</name>
</gene>
<evidence type="ECO:0000256" key="4">
    <source>
        <dbReference type="ARBA" id="ARBA00022691"/>
    </source>
</evidence>
<dbReference type="PANTHER" id="PTHR10629">
    <property type="entry name" value="CYTOSINE-SPECIFIC METHYLTRANSFERASE"/>
    <property type="match status" value="1"/>
</dbReference>
<dbReference type="AlphaFoldDB" id="A0A6N7XVU4"/>
<dbReference type="Proteomes" id="UP000469523">
    <property type="component" value="Unassembled WGS sequence"/>
</dbReference>
<evidence type="ECO:0000256" key="3">
    <source>
        <dbReference type="ARBA" id="ARBA00022679"/>
    </source>
</evidence>
<dbReference type="Pfam" id="PF00145">
    <property type="entry name" value="DNA_methylase"/>
    <property type="match status" value="2"/>
</dbReference>
<feature type="active site" evidence="6">
    <location>
        <position position="78"/>
    </location>
</feature>
<dbReference type="EMBL" id="VUNQ01000021">
    <property type="protein sequence ID" value="MSU01907.1"/>
    <property type="molecule type" value="Genomic_DNA"/>
</dbReference>
<comment type="caution">
    <text evidence="7">The sequence shown here is derived from an EMBL/GenBank/DDBJ whole genome shotgun (WGS) entry which is preliminary data.</text>
</comment>
<dbReference type="Gene3D" id="3.40.50.150">
    <property type="entry name" value="Vaccinia Virus protein VP39"/>
    <property type="match status" value="1"/>
</dbReference>
<dbReference type="GO" id="GO:0009307">
    <property type="term" value="P:DNA restriction-modification system"/>
    <property type="evidence" value="ECO:0007669"/>
    <property type="project" value="UniProtKB-KW"/>
</dbReference>
<keyword evidence="5" id="KW-0680">Restriction system</keyword>
<reference evidence="7 8" key="1">
    <citation type="submission" date="2019-09" db="EMBL/GenBank/DDBJ databases">
        <title>In-depth cultivation of the pig gut microbiome towards novel bacterial diversity and tailored functional studies.</title>
        <authorList>
            <person name="Wylensek D."/>
            <person name="Hitch T.C.A."/>
            <person name="Clavel T."/>
        </authorList>
    </citation>
    <scope>NUCLEOTIDE SEQUENCE [LARGE SCALE GENOMIC DNA]</scope>
    <source>
        <strain evidence="7 8">WCA3-693-APC-4?</strain>
    </source>
</reference>
<dbReference type="InterPro" id="IPR001525">
    <property type="entry name" value="C5_MeTfrase"/>
</dbReference>
<dbReference type="GO" id="GO:0032259">
    <property type="term" value="P:methylation"/>
    <property type="evidence" value="ECO:0007669"/>
    <property type="project" value="UniProtKB-KW"/>
</dbReference>
<dbReference type="PANTHER" id="PTHR10629:SF52">
    <property type="entry name" value="DNA (CYTOSINE-5)-METHYLTRANSFERASE 1"/>
    <property type="match status" value="1"/>
</dbReference>
<comment type="similarity">
    <text evidence="6">Belongs to the class I-like SAM-binding methyltransferase superfamily. C5-methyltransferase family.</text>
</comment>
<sequence>MKELIVDNFAGGGGASTGIEMAIGRSVDIAINHDEVAIKMHKTNHPTTKHYIEDVWEVDPLEATQGQPVGLAWFSPDCKHFSKAKGGKPVDKNVRGLAWVVVKWALETRPRAIMLENVEEFQTWGPLKMNNEGKLYPDISKKGVTFRGFIGILTKGVKNDDVLRECCEFLKIDLNSEQADALRKGLGYKLEYRELRACDYGAPTTRKRFFMIARCDGKKIVWPEPTHGDPEQIEARMGMLKPWRTAAECIDWSIQCPSIFTRKKPLAENTLKRIARGFQKFVIDNPSPFIVRIGQIGFAGDGLQYELDGPLTTITTKAEHCLVTPYLATYYTETTDSEVRGQKLDEPIATIPTANRFGLVTAFIAKHYGGGYKGAGSGLDEPLHTVTTTDHNALVKAFLIKYYGTEIGQSLNSPLHTITTKDKFGLVTIKGEDYRIVDIGMRMLQPHELFKAQGFPDDYIIDHDYTGKSYPKTQQVARCGNAVPPPFAENLVRANLPELCINNEPLEEIS</sequence>